<accession>A0AAV9K2G9</accession>
<dbReference type="AlphaFoldDB" id="A0AAV9K2G9"/>
<evidence type="ECO:0000313" key="1">
    <source>
        <dbReference type="EMBL" id="KAK4706790.1"/>
    </source>
</evidence>
<proteinExistence type="predicted"/>
<comment type="caution">
    <text evidence="1">The sequence shown here is derived from an EMBL/GenBank/DDBJ whole genome shotgun (WGS) entry which is preliminary data.</text>
</comment>
<reference evidence="1 2" key="1">
    <citation type="submission" date="2023-10" db="EMBL/GenBank/DDBJ databases">
        <title>Genome-Wide Identification Analysis in wild type Solanum Pinnatisectum Reveals Some Genes Defensing Phytophthora Infestans.</title>
        <authorList>
            <person name="Sun C."/>
        </authorList>
    </citation>
    <scope>NUCLEOTIDE SEQUENCE [LARGE SCALE GENOMIC DNA]</scope>
    <source>
        <strain evidence="1">LQN</strain>
        <tissue evidence="1">Leaf</tissue>
    </source>
</reference>
<sequence length="344" mass="38752">MAQIRTKIGLVLKHVRRSTEKINVVNYLTKDPPSIEECYYEEDTYVVNDQTGGFLDNAQGSNSDNWCQGQGNQGQNYGNYNCEGSCVQDGNYNRDNTYNQNNYGKRNERVRSYVPPGNRESGNRKLSATMNTCQLGTLPSNTIQNPKNDGHYGDEIKVTEETKNATEKEAEIAQKVFPMPRPPTPFPQRLVQKAKKGKYRMFITILKQLSINVPLIKALEQMPGYANFKNDKWLQHCSAISTRSLVQKKEDPRAFTIPCIIGKIHFAKAFCDLGSNINLIPLLIHKKLGLRAPKPSAMHLLMVDRTVKKPIGVLQDVLVDFEVPIILGRPFLATGHALVDMERG</sequence>
<keyword evidence="2" id="KW-1185">Reference proteome</keyword>
<evidence type="ECO:0008006" key="3">
    <source>
        <dbReference type="Google" id="ProtNLM"/>
    </source>
</evidence>
<protein>
    <recommendedName>
        <fullName evidence="3">Reverse transcriptase domain-containing protein</fullName>
    </recommendedName>
</protein>
<dbReference type="EMBL" id="JAWPEI010000048">
    <property type="protein sequence ID" value="KAK4706790.1"/>
    <property type="molecule type" value="Genomic_DNA"/>
</dbReference>
<name>A0AAV9K2G9_9SOLN</name>
<dbReference type="PANTHER" id="PTHR33067:SF9">
    <property type="entry name" value="RNA-DIRECTED DNA POLYMERASE"/>
    <property type="match status" value="1"/>
</dbReference>
<dbReference type="CDD" id="cd00303">
    <property type="entry name" value="retropepsin_like"/>
    <property type="match status" value="1"/>
</dbReference>
<gene>
    <name evidence="1" type="ORF">R3W88_033652</name>
</gene>
<evidence type="ECO:0000313" key="2">
    <source>
        <dbReference type="Proteomes" id="UP001311915"/>
    </source>
</evidence>
<organism evidence="1 2">
    <name type="scientific">Solanum pinnatisectum</name>
    <name type="common">tansyleaf nightshade</name>
    <dbReference type="NCBI Taxonomy" id="50273"/>
    <lineage>
        <taxon>Eukaryota</taxon>
        <taxon>Viridiplantae</taxon>
        <taxon>Streptophyta</taxon>
        <taxon>Embryophyta</taxon>
        <taxon>Tracheophyta</taxon>
        <taxon>Spermatophyta</taxon>
        <taxon>Magnoliopsida</taxon>
        <taxon>eudicotyledons</taxon>
        <taxon>Gunneridae</taxon>
        <taxon>Pentapetalae</taxon>
        <taxon>asterids</taxon>
        <taxon>lamiids</taxon>
        <taxon>Solanales</taxon>
        <taxon>Solanaceae</taxon>
        <taxon>Solanoideae</taxon>
        <taxon>Solaneae</taxon>
        <taxon>Solanum</taxon>
    </lineage>
</organism>
<dbReference type="Proteomes" id="UP001311915">
    <property type="component" value="Unassembled WGS sequence"/>
</dbReference>
<dbReference type="PANTHER" id="PTHR33067">
    <property type="entry name" value="RNA-DIRECTED DNA POLYMERASE-RELATED"/>
    <property type="match status" value="1"/>
</dbReference>
<dbReference type="Gene3D" id="2.40.70.10">
    <property type="entry name" value="Acid Proteases"/>
    <property type="match status" value="1"/>
</dbReference>
<dbReference type="InterPro" id="IPR021109">
    <property type="entry name" value="Peptidase_aspartic_dom_sf"/>
</dbReference>